<protein>
    <submittedName>
        <fullName evidence="1">Uncharacterized protein</fullName>
    </submittedName>
</protein>
<proteinExistence type="predicted"/>
<reference evidence="1" key="1">
    <citation type="journal article" date="2020" name="Nature">
        <title>Giant virus diversity and host interactions through global metagenomics.</title>
        <authorList>
            <person name="Schulz F."/>
            <person name="Roux S."/>
            <person name="Paez-Espino D."/>
            <person name="Jungbluth S."/>
            <person name="Walsh D.A."/>
            <person name="Denef V.J."/>
            <person name="McMahon K.D."/>
            <person name="Konstantinidis K.T."/>
            <person name="Eloe-Fadrosh E.A."/>
            <person name="Kyrpides N.C."/>
            <person name="Woyke T."/>
        </authorList>
    </citation>
    <scope>NUCLEOTIDE SEQUENCE</scope>
    <source>
        <strain evidence="1">GVMAG-M-3300023184-50</strain>
    </source>
</reference>
<sequence length="163" mass="17614">MSQNFSPEAVPGRAGVEYRIIKGGDPNFGLNTGETTKKVGGGVYSIDASMRPTYAMPTGPGGGGRRRKATRTFPRGILRKTHKILPSANPSKLPPTRKRSVRLMTNKGMDAARKTAKSRAAKTDIKTIRKILVEKKLIASDKKHVDPNMLRSLYANAVGAGLI</sequence>
<dbReference type="AlphaFoldDB" id="A0A6C0I5I4"/>
<name>A0A6C0I5I4_9ZZZZ</name>
<organism evidence="1">
    <name type="scientific">viral metagenome</name>
    <dbReference type="NCBI Taxonomy" id="1070528"/>
    <lineage>
        <taxon>unclassified sequences</taxon>
        <taxon>metagenomes</taxon>
        <taxon>organismal metagenomes</taxon>
    </lineage>
</organism>
<dbReference type="EMBL" id="MN740114">
    <property type="protein sequence ID" value="QHT88268.1"/>
    <property type="molecule type" value="Genomic_DNA"/>
</dbReference>
<evidence type="ECO:0000313" key="1">
    <source>
        <dbReference type="EMBL" id="QHT88268.1"/>
    </source>
</evidence>
<accession>A0A6C0I5I4</accession>